<dbReference type="PANTHER" id="PTHR30329:SF21">
    <property type="entry name" value="LIPOPROTEIN YIAD-RELATED"/>
    <property type="match status" value="1"/>
</dbReference>
<gene>
    <name evidence="7" type="primary">oprF_4</name>
    <name evidence="7" type="ORF">NCTC10526_01681</name>
</gene>
<dbReference type="Pfam" id="PF00691">
    <property type="entry name" value="OmpA"/>
    <property type="match status" value="1"/>
</dbReference>
<dbReference type="PANTHER" id="PTHR30329">
    <property type="entry name" value="STATOR ELEMENT OF FLAGELLAR MOTOR COMPLEX"/>
    <property type="match status" value="1"/>
</dbReference>
<evidence type="ECO:0000256" key="4">
    <source>
        <dbReference type="PROSITE-ProRule" id="PRU00473"/>
    </source>
</evidence>
<keyword evidence="5" id="KW-0732">Signal</keyword>
<feature type="domain" description="OmpA-like" evidence="6">
    <location>
        <begin position="192"/>
        <end position="310"/>
    </location>
</feature>
<dbReference type="InterPro" id="IPR050330">
    <property type="entry name" value="Bact_OuterMem_StrucFunc"/>
</dbReference>
<dbReference type="RefSeq" id="WP_051584512.1">
    <property type="nucleotide sequence ID" value="NZ_CAJHAQ010000001.1"/>
</dbReference>
<evidence type="ECO:0000256" key="3">
    <source>
        <dbReference type="ARBA" id="ARBA00023237"/>
    </source>
</evidence>
<dbReference type="InterPro" id="IPR006665">
    <property type="entry name" value="OmpA-like"/>
</dbReference>
<feature type="chain" id="PRO_5016862925" evidence="5">
    <location>
        <begin position="23"/>
        <end position="321"/>
    </location>
</feature>
<dbReference type="SUPFAM" id="SSF103088">
    <property type="entry name" value="OmpA-like"/>
    <property type="match status" value="1"/>
</dbReference>
<dbReference type="PRINTS" id="PR01021">
    <property type="entry name" value="OMPADOMAIN"/>
</dbReference>
<dbReference type="InterPro" id="IPR036737">
    <property type="entry name" value="OmpA-like_sf"/>
</dbReference>
<dbReference type="STRING" id="1123034.GCA_000685805_02076"/>
<sequence length="321" mass="36233">MKNKLFALLFCTEILTACSMSAVPITNEVNKKSIGNVQWYLQQEINLQELINKEIPKDDVSIFFIRPEDNDPEQTSANIAINDRFQVSLQPGSYTQVYSCSGINRLSAEVTGNKTNDLLLNASEFELTPNKNYFFYVDVDKEGNSTIQQIESDKAFDYLNSKRYQSHQITRVVPNCPVAKPKPTPPVLPAPVLEEVVSIELEVLFDNDKAIVKPQYYKEVEGLANFMTKYSNTTAVIEGHTDSNASEKYNQKLSERRANAIKFVLIKDYGIAPDRLNAIGYGELRPRATNATAEGRQLNRRTIAVVRERVRIGQDGNQIID</sequence>
<dbReference type="AlphaFoldDB" id="A0A379LL64"/>
<evidence type="ECO:0000256" key="5">
    <source>
        <dbReference type="SAM" id="SignalP"/>
    </source>
</evidence>
<evidence type="ECO:0000259" key="6">
    <source>
        <dbReference type="PROSITE" id="PS51123"/>
    </source>
</evidence>
<dbReference type="GO" id="GO:0009279">
    <property type="term" value="C:cell outer membrane"/>
    <property type="evidence" value="ECO:0007669"/>
    <property type="project" value="UniProtKB-SubCell"/>
</dbReference>
<dbReference type="Proteomes" id="UP000254123">
    <property type="component" value="Unassembled WGS sequence"/>
</dbReference>
<dbReference type="InterPro" id="IPR006664">
    <property type="entry name" value="OMP_bac"/>
</dbReference>
<keyword evidence="8" id="KW-1185">Reference proteome</keyword>
<accession>A0A379LL64</accession>
<dbReference type="PROSITE" id="PS51123">
    <property type="entry name" value="OMPA_2"/>
    <property type="match status" value="1"/>
</dbReference>
<dbReference type="CDD" id="cd07185">
    <property type="entry name" value="OmpA_C-like"/>
    <property type="match status" value="1"/>
</dbReference>
<dbReference type="EMBL" id="UGVC01000001">
    <property type="protein sequence ID" value="SUD91330.1"/>
    <property type="molecule type" value="Genomic_DNA"/>
</dbReference>
<reference evidence="7 8" key="1">
    <citation type="submission" date="2018-06" db="EMBL/GenBank/DDBJ databases">
        <authorList>
            <consortium name="Pathogen Informatics"/>
            <person name="Doyle S."/>
        </authorList>
    </citation>
    <scope>NUCLEOTIDE SEQUENCE [LARGE SCALE GENOMIC DNA]</scope>
    <source>
        <strain evidence="7 8">NCTC10526</strain>
    </source>
</reference>
<protein>
    <submittedName>
        <fullName evidence="7">Outer membrane porin F</fullName>
    </submittedName>
</protein>
<name>A0A379LL64_9GAMM</name>
<feature type="signal peptide" evidence="5">
    <location>
        <begin position="1"/>
        <end position="22"/>
    </location>
</feature>
<evidence type="ECO:0000256" key="1">
    <source>
        <dbReference type="ARBA" id="ARBA00004442"/>
    </source>
</evidence>
<organism evidence="7 8">
    <name type="scientific">Psychrobacter phenylpyruvicus</name>
    <dbReference type="NCBI Taxonomy" id="29432"/>
    <lineage>
        <taxon>Bacteria</taxon>
        <taxon>Pseudomonadati</taxon>
        <taxon>Pseudomonadota</taxon>
        <taxon>Gammaproteobacteria</taxon>
        <taxon>Moraxellales</taxon>
        <taxon>Moraxellaceae</taxon>
        <taxon>Psychrobacter</taxon>
    </lineage>
</organism>
<comment type="subcellular location">
    <subcellularLocation>
        <location evidence="1">Cell outer membrane</location>
    </subcellularLocation>
</comment>
<keyword evidence="2 4" id="KW-0472">Membrane</keyword>
<evidence type="ECO:0000256" key="2">
    <source>
        <dbReference type="ARBA" id="ARBA00023136"/>
    </source>
</evidence>
<proteinExistence type="predicted"/>
<evidence type="ECO:0000313" key="7">
    <source>
        <dbReference type="EMBL" id="SUD91330.1"/>
    </source>
</evidence>
<keyword evidence="3" id="KW-0998">Cell outer membrane</keyword>
<evidence type="ECO:0000313" key="8">
    <source>
        <dbReference type="Proteomes" id="UP000254123"/>
    </source>
</evidence>
<dbReference type="Gene3D" id="3.30.1330.60">
    <property type="entry name" value="OmpA-like domain"/>
    <property type="match status" value="1"/>
</dbReference>